<evidence type="ECO:0000313" key="2">
    <source>
        <dbReference type="Proteomes" id="UP000235533"/>
    </source>
</evidence>
<dbReference type="EMBL" id="MCZF01000267">
    <property type="protein sequence ID" value="PMM42844.1"/>
    <property type="molecule type" value="Genomic_DNA"/>
</dbReference>
<reference evidence="2" key="1">
    <citation type="submission" date="2016-07" db="EMBL/GenBank/DDBJ databases">
        <title>Nontailed viruses are major unrecognized killers of bacteria in the ocean.</title>
        <authorList>
            <person name="Kauffman K."/>
            <person name="Hussain F."/>
            <person name="Yang J."/>
            <person name="Arevalo P."/>
            <person name="Brown J."/>
            <person name="Cutler M."/>
            <person name="Kelly L."/>
            <person name="Polz M.F."/>
        </authorList>
    </citation>
    <scope>NUCLEOTIDE SEQUENCE [LARGE SCALE GENOMIC DNA]</scope>
    <source>
        <strain evidence="2">10N.261.48.B5</strain>
    </source>
</reference>
<name>A0A2N7JMC7_VIBSP</name>
<dbReference type="PANTHER" id="PTHR36572:SF2">
    <property type="entry name" value="DNA DAMAGE-INDUCIBLE PROTEIN I"/>
    <property type="match status" value="1"/>
</dbReference>
<accession>A0A2N7JMC7</accession>
<proteinExistence type="predicted"/>
<gene>
    <name evidence="1" type="ORF">BCT54_07580</name>
</gene>
<dbReference type="PANTHER" id="PTHR36572">
    <property type="entry name" value="DNA DAMAGE-INDUCIBLE PROTEIN I-RELATED"/>
    <property type="match status" value="1"/>
</dbReference>
<comment type="caution">
    <text evidence="1">The sequence shown here is derived from an EMBL/GenBank/DDBJ whole genome shotgun (WGS) entry which is preliminary data.</text>
</comment>
<dbReference type="Proteomes" id="UP000235533">
    <property type="component" value="Unassembled WGS sequence"/>
</dbReference>
<dbReference type="InterPro" id="IPR010391">
    <property type="entry name" value="DNA_damage-inducible_DinI-like"/>
</dbReference>
<dbReference type="Gene3D" id="3.30.910.10">
    <property type="entry name" value="DinI-like"/>
    <property type="match status" value="1"/>
</dbReference>
<dbReference type="InterPro" id="IPR036687">
    <property type="entry name" value="DinI-like_sf"/>
</dbReference>
<dbReference type="AlphaFoldDB" id="A0A2N7JMC7"/>
<protein>
    <submittedName>
        <fullName evidence="1">Damage-inducible protein DinI</fullName>
    </submittedName>
</protein>
<dbReference type="Pfam" id="PF06183">
    <property type="entry name" value="DinI"/>
    <property type="match status" value="1"/>
</dbReference>
<dbReference type="GO" id="GO:0009432">
    <property type="term" value="P:SOS response"/>
    <property type="evidence" value="ECO:0007669"/>
    <property type="project" value="TreeGrafter"/>
</dbReference>
<evidence type="ECO:0000313" key="1">
    <source>
        <dbReference type="EMBL" id="PMM42844.1"/>
    </source>
</evidence>
<dbReference type="RefSeq" id="WP_102300598.1">
    <property type="nucleotide sequence ID" value="NZ_MCZF01000267.1"/>
</dbReference>
<dbReference type="SUPFAM" id="SSF54857">
    <property type="entry name" value="DNA damage-inducible protein DinI"/>
    <property type="match status" value="1"/>
</dbReference>
<organism evidence="1 2">
    <name type="scientific">Vibrio splendidus</name>
    <dbReference type="NCBI Taxonomy" id="29497"/>
    <lineage>
        <taxon>Bacteria</taxon>
        <taxon>Pseudomonadati</taxon>
        <taxon>Pseudomonadota</taxon>
        <taxon>Gammaproteobacteria</taxon>
        <taxon>Vibrionales</taxon>
        <taxon>Vibrionaceae</taxon>
        <taxon>Vibrio</taxon>
    </lineage>
</organism>
<sequence length="77" mass="9033">MRVEMKILKAGLPKNGLTLINDELFKRLSVMYPDVKIRIRTGTNNQLEIFAKKEEKKIANRIIEEAFNEADEWLLQD</sequence>